<dbReference type="Proteomes" id="UP000320672">
    <property type="component" value="Chromosome"/>
</dbReference>
<proteinExistence type="predicted"/>
<sequence length="57" mass="6261">MSLRRDELNQPGQRFKTCNLPQRGIENGARGGSAEINGRLLAIGLLTPQITRDLSAR</sequence>
<evidence type="ECO:0000313" key="3">
    <source>
        <dbReference type="Proteomes" id="UP000320672"/>
    </source>
</evidence>
<keyword evidence="3" id="KW-1185">Reference proteome</keyword>
<dbReference type="AlphaFoldDB" id="A0A517MFS5"/>
<name>A0A517MFS5_9BACT</name>
<dbReference type="KEGG" id="rml:FF011L_24790"/>
<accession>A0A517MFS5</accession>
<evidence type="ECO:0000313" key="2">
    <source>
        <dbReference type="EMBL" id="QDS93706.1"/>
    </source>
</evidence>
<gene>
    <name evidence="2" type="ORF">FF011L_24790</name>
</gene>
<dbReference type="EMBL" id="CP036262">
    <property type="protein sequence ID" value="QDS93706.1"/>
    <property type="molecule type" value="Genomic_DNA"/>
</dbReference>
<organism evidence="2 3">
    <name type="scientific">Roseimaritima multifibrata</name>
    <dbReference type="NCBI Taxonomy" id="1930274"/>
    <lineage>
        <taxon>Bacteria</taxon>
        <taxon>Pseudomonadati</taxon>
        <taxon>Planctomycetota</taxon>
        <taxon>Planctomycetia</taxon>
        <taxon>Pirellulales</taxon>
        <taxon>Pirellulaceae</taxon>
        <taxon>Roseimaritima</taxon>
    </lineage>
</organism>
<evidence type="ECO:0000256" key="1">
    <source>
        <dbReference type="SAM" id="MobiDB-lite"/>
    </source>
</evidence>
<protein>
    <submittedName>
        <fullName evidence="2">Uncharacterized protein</fullName>
    </submittedName>
</protein>
<reference evidence="2 3" key="1">
    <citation type="submission" date="2019-02" db="EMBL/GenBank/DDBJ databases">
        <title>Deep-cultivation of Planctomycetes and their phenomic and genomic characterization uncovers novel biology.</title>
        <authorList>
            <person name="Wiegand S."/>
            <person name="Jogler M."/>
            <person name="Boedeker C."/>
            <person name="Pinto D."/>
            <person name="Vollmers J."/>
            <person name="Rivas-Marin E."/>
            <person name="Kohn T."/>
            <person name="Peeters S.H."/>
            <person name="Heuer A."/>
            <person name="Rast P."/>
            <person name="Oberbeckmann S."/>
            <person name="Bunk B."/>
            <person name="Jeske O."/>
            <person name="Meyerdierks A."/>
            <person name="Storesund J.E."/>
            <person name="Kallscheuer N."/>
            <person name="Luecker S."/>
            <person name="Lage O.M."/>
            <person name="Pohl T."/>
            <person name="Merkel B.J."/>
            <person name="Hornburger P."/>
            <person name="Mueller R.-W."/>
            <person name="Bruemmer F."/>
            <person name="Labrenz M."/>
            <person name="Spormann A.M."/>
            <person name="Op den Camp H."/>
            <person name="Overmann J."/>
            <person name="Amann R."/>
            <person name="Jetten M.S.M."/>
            <person name="Mascher T."/>
            <person name="Medema M.H."/>
            <person name="Devos D.P."/>
            <person name="Kaster A.-K."/>
            <person name="Ovreas L."/>
            <person name="Rohde M."/>
            <person name="Galperin M.Y."/>
            <person name="Jogler C."/>
        </authorList>
    </citation>
    <scope>NUCLEOTIDE SEQUENCE [LARGE SCALE GENOMIC DNA]</scope>
    <source>
        <strain evidence="2 3">FF011L</strain>
    </source>
</reference>
<feature type="region of interest" description="Disordered" evidence="1">
    <location>
        <begin position="1"/>
        <end position="31"/>
    </location>
</feature>